<evidence type="ECO:0000256" key="1">
    <source>
        <dbReference type="ARBA" id="ARBA00022679"/>
    </source>
</evidence>
<accession>A0ABR2GNI1</accession>
<evidence type="ECO:0000259" key="4">
    <source>
        <dbReference type="Pfam" id="PF07804"/>
    </source>
</evidence>
<keyword evidence="6" id="KW-1185">Reference proteome</keyword>
<gene>
    <name evidence="5" type="ORF">M9Y10_046120</name>
</gene>
<evidence type="ECO:0000313" key="5">
    <source>
        <dbReference type="EMBL" id="KAK8835499.1"/>
    </source>
</evidence>
<keyword evidence="2" id="KW-0418">Kinase</keyword>
<dbReference type="Gene3D" id="1.10.1070.20">
    <property type="match status" value="1"/>
</dbReference>
<feature type="domain" description="HipA-like C-terminal" evidence="4">
    <location>
        <begin position="118"/>
        <end position="236"/>
    </location>
</feature>
<feature type="region of interest" description="Disordered" evidence="3">
    <location>
        <begin position="268"/>
        <end position="297"/>
    </location>
</feature>
<proteinExistence type="predicted"/>
<feature type="compositionally biased region" description="Basic and acidic residues" evidence="3">
    <location>
        <begin position="281"/>
        <end position="297"/>
    </location>
</feature>
<evidence type="ECO:0000256" key="3">
    <source>
        <dbReference type="SAM" id="MobiDB-lite"/>
    </source>
</evidence>
<keyword evidence="1" id="KW-0808">Transferase</keyword>
<reference evidence="5 6" key="1">
    <citation type="submission" date="2024-04" db="EMBL/GenBank/DDBJ databases">
        <title>Tritrichomonas musculus Genome.</title>
        <authorList>
            <person name="Alves-Ferreira E."/>
            <person name="Grigg M."/>
            <person name="Lorenzi H."/>
            <person name="Galac M."/>
        </authorList>
    </citation>
    <scope>NUCLEOTIDE SEQUENCE [LARGE SCALE GENOMIC DNA]</scope>
    <source>
        <strain evidence="5 6">EAF2021</strain>
    </source>
</reference>
<sequence>MLGLYDIESTTKKIDLQTPNNTCNGVLPKTWKISGNRRILIKGGRKSFFYQEPLNEFIASMIMDRLSIPHVKYQLKYINVDGMKIPFSYCECFITPETELITEEQFMMNSKIPDQMSRYQYYIDCCKNVGITNAQLRVDQMIVVDYLIANSDRHSNNFGLIRNADNLKFVDIAPLYDNGSSLWYNSQDDWIPNAKDISKPFANRHYKQIKFVSNFDWLELNRLEGFENEMKKIFDESPYISQKRQGIICENFKKRIRLLQKYINERKKNPDYDPELDVEFNPEKEGIGQFKDDPENT</sequence>
<dbReference type="Pfam" id="PF07804">
    <property type="entry name" value="HipA_C"/>
    <property type="match status" value="1"/>
</dbReference>
<protein>
    <recommendedName>
        <fullName evidence="4">HipA-like C-terminal domain-containing protein</fullName>
    </recommendedName>
</protein>
<dbReference type="InterPro" id="IPR012893">
    <property type="entry name" value="HipA-like_C"/>
</dbReference>
<dbReference type="EMBL" id="JAPFFF010000094">
    <property type="protein sequence ID" value="KAK8835499.1"/>
    <property type="molecule type" value="Genomic_DNA"/>
</dbReference>
<evidence type="ECO:0000256" key="2">
    <source>
        <dbReference type="ARBA" id="ARBA00022777"/>
    </source>
</evidence>
<dbReference type="Proteomes" id="UP001470230">
    <property type="component" value="Unassembled WGS sequence"/>
</dbReference>
<name>A0ABR2GNI1_9EUKA</name>
<comment type="caution">
    <text evidence="5">The sequence shown here is derived from an EMBL/GenBank/DDBJ whole genome shotgun (WGS) entry which is preliminary data.</text>
</comment>
<evidence type="ECO:0000313" key="6">
    <source>
        <dbReference type="Proteomes" id="UP001470230"/>
    </source>
</evidence>
<organism evidence="5 6">
    <name type="scientific">Tritrichomonas musculus</name>
    <dbReference type="NCBI Taxonomy" id="1915356"/>
    <lineage>
        <taxon>Eukaryota</taxon>
        <taxon>Metamonada</taxon>
        <taxon>Parabasalia</taxon>
        <taxon>Tritrichomonadida</taxon>
        <taxon>Tritrichomonadidae</taxon>
        <taxon>Tritrichomonas</taxon>
    </lineage>
</organism>